<dbReference type="GO" id="GO:0005634">
    <property type="term" value="C:nucleus"/>
    <property type="evidence" value="ECO:0007669"/>
    <property type="project" value="UniProtKB-SubCell"/>
</dbReference>
<name>A0A8X6KFC6_TRICU</name>
<comment type="subcellular location">
    <subcellularLocation>
        <location evidence="1">Nucleus</location>
    </subcellularLocation>
</comment>
<keyword evidence="3" id="KW-1185">Reference proteome</keyword>
<organism evidence="2 3">
    <name type="scientific">Trichonephila clavata</name>
    <name type="common">Joro spider</name>
    <name type="synonym">Nephila clavata</name>
    <dbReference type="NCBI Taxonomy" id="2740835"/>
    <lineage>
        <taxon>Eukaryota</taxon>
        <taxon>Metazoa</taxon>
        <taxon>Ecdysozoa</taxon>
        <taxon>Arthropoda</taxon>
        <taxon>Chelicerata</taxon>
        <taxon>Arachnida</taxon>
        <taxon>Araneae</taxon>
        <taxon>Araneomorphae</taxon>
        <taxon>Entelegynae</taxon>
        <taxon>Araneoidea</taxon>
        <taxon>Nephilidae</taxon>
        <taxon>Trichonephila</taxon>
    </lineage>
</organism>
<evidence type="ECO:0000313" key="3">
    <source>
        <dbReference type="Proteomes" id="UP000887116"/>
    </source>
</evidence>
<dbReference type="InterPro" id="IPR036388">
    <property type="entry name" value="WH-like_DNA-bd_sf"/>
</dbReference>
<sequence length="107" mass="12873">MTRSPKEATKRVRKLFVFHFNEGKSARCIAKLVNDHHPTMQYVIRLFKEENRIEKNKPSKECPKRLTQSDHRFIVRKFIKTPRFDVWDKMQACIRNRKSKTTKLSVI</sequence>
<dbReference type="OrthoDB" id="4843387at2759"/>
<evidence type="ECO:0000256" key="1">
    <source>
        <dbReference type="ARBA" id="ARBA00004123"/>
    </source>
</evidence>
<dbReference type="Proteomes" id="UP000887116">
    <property type="component" value="Unassembled WGS sequence"/>
</dbReference>
<accession>A0A8X6KFC6</accession>
<dbReference type="SUPFAM" id="SSF46689">
    <property type="entry name" value="Homeodomain-like"/>
    <property type="match status" value="1"/>
</dbReference>
<dbReference type="Gene3D" id="1.10.10.10">
    <property type="entry name" value="Winged helix-like DNA-binding domain superfamily/Winged helix DNA-binding domain"/>
    <property type="match status" value="1"/>
</dbReference>
<protein>
    <submittedName>
        <fullName evidence="2">HTH_Tnp_Tc3_2 domain-containing protein</fullName>
    </submittedName>
</protein>
<proteinExistence type="predicted"/>
<dbReference type="InterPro" id="IPR009057">
    <property type="entry name" value="Homeodomain-like_sf"/>
</dbReference>
<evidence type="ECO:0000313" key="2">
    <source>
        <dbReference type="EMBL" id="GFQ72019.1"/>
    </source>
</evidence>
<dbReference type="EMBL" id="BMAO01031059">
    <property type="protein sequence ID" value="GFQ72019.1"/>
    <property type="molecule type" value="Genomic_DNA"/>
</dbReference>
<dbReference type="AlphaFoldDB" id="A0A8X6KFC6"/>
<comment type="caution">
    <text evidence="2">The sequence shown here is derived from an EMBL/GenBank/DDBJ whole genome shotgun (WGS) entry which is preliminary data.</text>
</comment>
<gene>
    <name evidence="2" type="primary">AVEN_212727_1</name>
    <name evidence="2" type="ORF">TNCT_77611</name>
</gene>
<reference evidence="2" key="1">
    <citation type="submission" date="2020-07" db="EMBL/GenBank/DDBJ databases">
        <title>Multicomponent nature underlies the extraordinary mechanical properties of spider dragline silk.</title>
        <authorList>
            <person name="Kono N."/>
            <person name="Nakamura H."/>
            <person name="Mori M."/>
            <person name="Yoshida Y."/>
            <person name="Ohtoshi R."/>
            <person name="Malay A.D."/>
            <person name="Moran D.A.P."/>
            <person name="Tomita M."/>
            <person name="Numata K."/>
            <person name="Arakawa K."/>
        </authorList>
    </citation>
    <scope>NUCLEOTIDE SEQUENCE</scope>
</reference>